<comment type="caution">
    <text evidence="1">The sequence shown here is derived from an EMBL/GenBank/DDBJ whole genome shotgun (WGS) entry which is preliminary data.</text>
</comment>
<gene>
    <name evidence="1" type="ORF">CONPUDRAFT_103206</name>
</gene>
<dbReference type="Gene3D" id="3.40.30.10">
    <property type="entry name" value="Glutaredoxin"/>
    <property type="match status" value="1"/>
</dbReference>
<reference evidence="2" key="1">
    <citation type="journal article" date="2012" name="Science">
        <title>The Paleozoic origin of enzymatic lignin decomposition reconstructed from 31 fungal genomes.</title>
        <authorList>
            <person name="Floudas D."/>
            <person name="Binder M."/>
            <person name="Riley R."/>
            <person name="Barry K."/>
            <person name="Blanchette R.A."/>
            <person name="Henrissat B."/>
            <person name="Martinez A.T."/>
            <person name="Otillar R."/>
            <person name="Spatafora J.W."/>
            <person name="Yadav J.S."/>
            <person name="Aerts A."/>
            <person name="Benoit I."/>
            <person name="Boyd A."/>
            <person name="Carlson A."/>
            <person name="Copeland A."/>
            <person name="Coutinho P.M."/>
            <person name="de Vries R.P."/>
            <person name="Ferreira P."/>
            <person name="Findley K."/>
            <person name="Foster B."/>
            <person name="Gaskell J."/>
            <person name="Glotzer D."/>
            <person name="Gorecki P."/>
            <person name="Heitman J."/>
            <person name="Hesse C."/>
            <person name="Hori C."/>
            <person name="Igarashi K."/>
            <person name="Jurgens J.A."/>
            <person name="Kallen N."/>
            <person name="Kersten P."/>
            <person name="Kohler A."/>
            <person name="Kuees U."/>
            <person name="Kumar T.K.A."/>
            <person name="Kuo A."/>
            <person name="LaButti K."/>
            <person name="Larrondo L.F."/>
            <person name="Lindquist E."/>
            <person name="Ling A."/>
            <person name="Lombard V."/>
            <person name="Lucas S."/>
            <person name="Lundell T."/>
            <person name="Martin R."/>
            <person name="McLaughlin D.J."/>
            <person name="Morgenstern I."/>
            <person name="Morin E."/>
            <person name="Murat C."/>
            <person name="Nagy L.G."/>
            <person name="Nolan M."/>
            <person name="Ohm R.A."/>
            <person name="Patyshakuliyeva A."/>
            <person name="Rokas A."/>
            <person name="Ruiz-Duenas F.J."/>
            <person name="Sabat G."/>
            <person name="Salamov A."/>
            <person name="Samejima M."/>
            <person name="Schmutz J."/>
            <person name="Slot J.C."/>
            <person name="St John F."/>
            <person name="Stenlid J."/>
            <person name="Sun H."/>
            <person name="Sun S."/>
            <person name="Syed K."/>
            <person name="Tsang A."/>
            <person name="Wiebenga A."/>
            <person name="Young D."/>
            <person name="Pisabarro A."/>
            <person name="Eastwood D.C."/>
            <person name="Martin F."/>
            <person name="Cullen D."/>
            <person name="Grigoriev I.V."/>
            <person name="Hibbett D.S."/>
        </authorList>
    </citation>
    <scope>NUCLEOTIDE SEQUENCE [LARGE SCALE GENOMIC DNA]</scope>
    <source>
        <strain evidence="2">RWD-64-598 SS2</strain>
    </source>
</reference>
<sequence>MSAFGKLRAIVTGRVPGDAQQVFENLQAASIPVTSADCRNCADPCEDHDDFSKRIDVNMDSDMLGSVKPYRRQVLVSTRKSDWEREVTSAYGTLAYYLSEADSALGKGHKHKRKGGGSGIPGVFAQDEATRLSILNASHKTFCDDHTQESVIVLPDFKVVAGVPHSLPGAEQLWKTALDPDCRRAGSKQEASELKSWILPYSCLILLCSHKRRDKRCHISAPILEKTFVQYLEKEGWEAHTQLEDLSHTPSIEDTDSDEAALEEQLKAHQSEHRVLIIKSSHIGGHKFAGNCIIYTPRGASVWYGRVTPHDVESIVQNTIVLGQILAPLLRGGLDLAKPGCNSIYQW</sequence>
<dbReference type="SUPFAM" id="SSF52833">
    <property type="entry name" value="Thioredoxin-like"/>
    <property type="match status" value="1"/>
</dbReference>
<dbReference type="EMBL" id="JH711577">
    <property type="protein sequence ID" value="EIW82256.1"/>
    <property type="molecule type" value="Genomic_DNA"/>
</dbReference>
<protein>
    <recommendedName>
        <fullName evidence="3">Sucraseferredoxin-like protein</fullName>
    </recommendedName>
</protein>
<dbReference type="OrthoDB" id="10253744at2759"/>
<accession>A0A5M3MT41</accession>
<organism evidence="1 2">
    <name type="scientific">Coniophora puteana (strain RWD-64-598)</name>
    <name type="common">Brown rot fungus</name>
    <dbReference type="NCBI Taxonomy" id="741705"/>
    <lineage>
        <taxon>Eukaryota</taxon>
        <taxon>Fungi</taxon>
        <taxon>Dikarya</taxon>
        <taxon>Basidiomycota</taxon>
        <taxon>Agaricomycotina</taxon>
        <taxon>Agaricomycetes</taxon>
        <taxon>Agaricomycetidae</taxon>
        <taxon>Boletales</taxon>
        <taxon>Coniophorineae</taxon>
        <taxon>Coniophoraceae</taxon>
        <taxon>Coniophora</taxon>
    </lineage>
</organism>
<dbReference type="GeneID" id="19198409"/>
<keyword evidence="2" id="KW-1185">Reference proteome</keyword>
<evidence type="ECO:0000313" key="2">
    <source>
        <dbReference type="Proteomes" id="UP000053558"/>
    </source>
</evidence>
<name>A0A5M3MT41_CONPW</name>
<dbReference type="PANTHER" id="PTHR31902">
    <property type="entry name" value="ACTIN PATCHES DISTAL PROTEIN 1"/>
    <property type="match status" value="1"/>
</dbReference>
<evidence type="ECO:0000313" key="1">
    <source>
        <dbReference type="EMBL" id="EIW82256.1"/>
    </source>
</evidence>
<dbReference type="Proteomes" id="UP000053558">
    <property type="component" value="Unassembled WGS sequence"/>
</dbReference>
<dbReference type="OMA" id="VHPESQL"/>
<dbReference type="InterPro" id="IPR009737">
    <property type="entry name" value="Aim32/Apd1-like"/>
</dbReference>
<dbReference type="AlphaFoldDB" id="A0A5M3MT41"/>
<dbReference type="RefSeq" id="XP_007767987.1">
    <property type="nucleotide sequence ID" value="XM_007769797.1"/>
</dbReference>
<dbReference type="CDD" id="cd03062">
    <property type="entry name" value="TRX_Fd_Sucrase"/>
    <property type="match status" value="1"/>
</dbReference>
<dbReference type="KEGG" id="cput:CONPUDRAFT_103206"/>
<evidence type="ECO:0008006" key="3">
    <source>
        <dbReference type="Google" id="ProtNLM"/>
    </source>
</evidence>
<dbReference type="PANTHER" id="PTHR31902:SF14">
    <property type="entry name" value="ACTIN PATCHES DISTAL PROTEIN 1"/>
    <property type="match status" value="1"/>
</dbReference>
<dbReference type="Pfam" id="PF06999">
    <property type="entry name" value="Suc_Fer-like"/>
    <property type="match status" value="1"/>
</dbReference>
<dbReference type="InterPro" id="IPR036249">
    <property type="entry name" value="Thioredoxin-like_sf"/>
</dbReference>
<proteinExistence type="predicted"/>